<organism evidence="3 4">
    <name type="scientific">Rhizophagus clarus</name>
    <dbReference type="NCBI Taxonomy" id="94130"/>
    <lineage>
        <taxon>Eukaryota</taxon>
        <taxon>Fungi</taxon>
        <taxon>Fungi incertae sedis</taxon>
        <taxon>Mucoromycota</taxon>
        <taxon>Glomeromycotina</taxon>
        <taxon>Glomeromycetes</taxon>
        <taxon>Glomerales</taxon>
        <taxon>Glomeraceae</taxon>
        <taxon>Rhizophagus</taxon>
    </lineage>
</organism>
<dbReference type="CDD" id="cd18186">
    <property type="entry name" value="BTB_POZ_ZBTB_KLHL-like"/>
    <property type="match status" value="1"/>
</dbReference>
<evidence type="ECO:0008006" key="5">
    <source>
        <dbReference type="Google" id="ProtNLM"/>
    </source>
</evidence>
<feature type="domain" description="TLDc" evidence="2">
    <location>
        <begin position="319"/>
        <end position="488"/>
    </location>
</feature>
<reference evidence="3 4" key="1">
    <citation type="submission" date="2017-11" db="EMBL/GenBank/DDBJ databases">
        <title>The genome of Rhizophagus clarus HR1 reveals common genetic basis of auxotrophy among arbuscular mycorrhizal fungi.</title>
        <authorList>
            <person name="Kobayashi Y."/>
        </authorList>
    </citation>
    <scope>NUCLEOTIDE SEQUENCE [LARGE SCALE GENOMIC DNA]</scope>
    <source>
        <strain evidence="3 4">HR1</strain>
    </source>
</reference>
<comment type="caution">
    <text evidence="3">The sequence shown here is derived from an EMBL/GenBank/DDBJ whole genome shotgun (WGS) entry which is preliminary data.</text>
</comment>
<feature type="domain" description="BTB" evidence="1">
    <location>
        <begin position="23"/>
        <end position="96"/>
    </location>
</feature>
<accession>A0A2Z6RM09</accession>
<dbReference type="InterPro" id="IPR011333">
    <property type="entry name" value="SKP1/BTB/POZ_sf"/>
</dbReference>
<sequence length="608" mass="70016">MESKFLEGLSQDYLKLLETGEYTDVIIQTGQEPEIKEFRAHSLVLRSRSTYFRDTLSSDWAKAQGNLIIFKQLDISPEVFDIILRFIYGGTICLAEHDARVILELLISTDDLELDDLTDYIQEYLLNNSWRLMSHFVLFHRFAMQNDERFPIIRKCVIELIKENPTTIFDSNDFTTMEQDTLISFFKCHNFSSIKPGILWRNLVEWGVAHTPTVPLQYAEWTDEDFKALGATLEPLIPLIKFTEMDTEEFLCEVRPWKKSLDYIDPEFYTQTLELRQLPFINVTSKFLSLLLEETRDNKSIKEIDSNLITLSDATLIAKWIHEVSINGINNFPQQIFPQYEFKLLIRGTRDGFASEEFHAKCDEKSPTVTILRVENTGEILGGYNPINWHSNVLGNYSPTNSSFIFSLGDKVFNYDPILSKVSNTAKAIYQSESYGPCFGGGYSDLRLFGTNFKENCECRCVKTSYEHAIRESEEEFSIDEYEVFQIIPVTTNPKRKKWSILGSSAEVENSYSFNSKESLALEVVVFYVLSAVENTRILLICELETASNQLTIESDATYKHHRYVNDEEVVATRMTGIQFIPISITKGLIHVKFTKLITKTYIGNSLI</sequence>
<gene>
    <name evidence="3" type="ORF">RclHR1_05430008</name>
</gene>
<dbReference type="PROSITE" id="PS51886">
    <property type="entry name" value="TLDC"/>
    <property type="match status" value="1"/>
</dbReference>
<dbReference type="PROSITE" id="PS50097">
    <property type="entry name" value="BTB"/>
    <property type="match status" value="1"/>
</dbReference>
<proteinExistence type="predicted"/>
<evidence type="ECO:0000259" key="2">
    <source>
        <dbReference type="PROSITE" id="PS51886"/>
    </source>
</evidence>
<dbReference type="Pfam" id="PF07534">
    <property type="entry name" value="TLD"/>
    <property type="match status" value="1"/>
</dbReference>
<name>A0A2Z6RM09_9GLOM</name>
<dbReference type="InterPro" id="IPR000210">
    <property type="entry name" value="BTB/POZ_dom"/>
</dbReference>
<dbReference type="PANTHER" id="PTHR24410:SF23">
    <property type="entry name" value="BTB DOMAIN-CONTAINING PROTEIN-RELATED"/>
    <property type="match status" value="1"/>
</dbReference>
<evidence type="ECO:0000313" key="3">
    <source>
        <dbReference type="EMBL" id="GBC03978.1"/>
    </source>
</evidence>
<dbReference type="PANTHER" id="PTHR24410">
    <property type="entry name" value="HL07962P-RELATED"/>
    <property type="match status" value="1"/>
</dbReference>
<dbReference type="Gene3D" id="3.30.710.10">
    <property type="entry name" value="Potassium Channel Kv1.1, Chain A"/>
    <property type="match status" value="1"/>
</dbReference>
<protein>
    <recommendedName>
        <fullName evidence="5">BTB domain-containing protein</fullName>
    </recommendedName>
</protein>
<evidence type="ECO:0000259" key="1">
    <source>
        <dbReference type="PROSITE" id="PS50097"/>
    </source>
</evidence>
<dbReference type="InterPro" id="IPR006571">
    <property type="entry name" value="TLDc_dom"/>
</dbReference>
<evidence type="ECO:0000313" key="4">
    <source>
        <dbReference type="Proteomes" id="UP000247702"/>
    </source>
</evidence>
<dbReference type="Pfam" id="PF00651">
    <property type="entry name" value="BTB"/>
    <property type="match status" value="1"/>
</dbReference>
<dbReference type="AlphaFoldDB" id="A0A2Z6RM09"/>
<dbReference type="Proteomes" id="UP000247702">
    <property type="component" value="Unassembled WGS sequence"/>
</dbReference>
<dbReference type="InterPro" id="IPR051481">
    <property type="entry name" value="BTB-POZ/Galectin-3-binding"/>
</dbReference>
<keyword evidence="4" id="KW-1185">Reference proteome</keyword>
<dbReference type="SMART" id="SM00225">
    <property type="entry name" value="BTB"/>
    <property type="match status" value="1"/>
</dbReference>
<dbReference type="EMBL" id="BEXD01003919">
    <property type="protein sequence ID" value="GBC03978.1"/>
    <property type="molecule type" value="Genomic_DNA"/>
</dbReference>
<dbReference type="SUPFAM" id="SSF54695">
    <property type="entry name" value="POZ domain"/>
    <property type="match status" value="1"/>
</dbReference>